<organism evidence="1 2">
    <name type="scientific">Psychromarinibacter halotolerans</name>
    <dbReference type="NCBI Taxonomy" id="1775175"/>
    <lineage>
        <taxon>Bacteria</taxon>
        <taxon>Pseudomonadati</taxon>
        <taxon>Pseudomonadota</taxon>
        <taxon>Alphaproteobacteria</taxon>
        <taxon>Rhodobacterales</taxon>
        <taxon>Paracoccaceae</taxon>
        <taxon>Psychromarinibacter</taxon>
    </lineage>
</organism>
<reference evidence="2" key="1">
    <citation type="journal article" date="2019" name="Int. J. Syst. Evol. Microbiol.">
        <title>The Global Catalogue of Microorganisms (GCM) 10K type strain sequencing project: providing services to taxonomists for standard genome sequencing and annotation.</title>
        <authorList>
            <consortium name="The Broad Institute Genomics Platform"/>
            <consortium name="The Broad Institute Genome Sequencing Center for Infectious Disease"/>
            <person name="Wu L."/>
            <person name="Ma J."/>
        </authorList>
    </citation>
    <scope>NUCLEOTIDE SEQUENCE [LARGE SCALE GENOMIC DNA]</scope>
    <source>
        <strain evidence="2">KCTC 52366</strain>
    </source>
</reference>
<evidence type="ECO:0000313" key="2">
    <source>
        <dbReference type="Proteomes" id="UP001595632"/>
    </source>
</evidence>
<evidence type="ECO:0000313" key="1">
    <source>
        <dbReference type="EMBL" id="MFC3142536.1"/>
    </source>
</evidence>
<dbReference type="Proteomes" id="UP001595632">
    <property type="component" value="Unassembled WGS sequence"/>
</dbReference>
<comment type="caution">
    <text evidence="1">The sequence shown here is derived from an EMBL/GenBank/DDBJ whole genome shotgun (WGS) entry which is preliminary data.</text>
</comment>
<dbReference type="RefSeq" id="WP_275633329.1">
    <property type="nucleotide sequence ID" value="NZ_JARGYD010000005.1"/>
</dbReference>
<protein>
    <submittedName>
        <fullName evidence="1">Uncharacterized protein</fullName>
    </submittedName>
</protein>
<name>A0ABV7GQF9_9RHOB</name>
<gene>
    <name evidence="1" type="ORF">ACFOGP_07440</name>
</gene>
<dbReference type="EMBL" id="JBHRTB010000010">
    <property type="protein sequence ID" value="MFC3142536.1"/>
    <property type="molecule type" value="Genomic_DNA"/>
</dbReference>
<proteinExistence type="predicted"/>
<keyword evidence="2" id="KW-1185">Reference proteome</keyword>
<sequence length="227" mass="25465">MSEGWTINENDDWWVQMTAVTAADPAHLNAVAQTRDWALQDEGQQKVLLTMAAHPALSLVSAVYLYQMFPVAELSEPASTEAERRMRDAMLSVPAALRDGLRKNAYKHDPDGFVDLERCASVVAFADALPRDDTSDWSVPAQAVRQAAALVRWRTALRRPVASTDVLHDARGDRTTMRRREPDVKAYLRSPLRGRVRLHPTHPLAYVERMFIKGRQAAVPSEGNRQP</sequence>
<accession>A0ABV7GQF9</accession>